<dbReference type="RefSeq" id="XP_056516714.1">
    <property type="nucleotide sequence ID" value="XM_056651864.1"/>
</dbReference>
<dbReference type="OrthoDB" id="5150743at2759"/>
<name>A0A9W9GB95_9EURO</name>
<dbReference type="Proteomes" id="UP001141434">
    <property type="component" value="Unassembled WGS sequence"/>
</dbReference>
<dbReference type="AlphaFoldDB" id="A0A9W9GB95"/>
<protein>
    <submittedName>
        <fullName evidence="1">Uncharacterized protein</fullName>
    </submittedName>
</protein>
<evidence type="ECO:0000313" key="1">
    <source>
        <dbReference type="EMBL" id="KAJ5115523.1"/>
    </source>
</evidence>
<dbReference type="EMBL" id="JAPMSZ010000001">
    <property type="protein sequence ID" value="KAJ5115523.1"/>
    <property type="molecule type" value="Genomic_DNA"/>
</dbReference>
<proteinExistence type="predicted"/>
<evidence type="ECO:0000313" key="2">
    <source>
        <dbReference type="Proteomes" id="UP001141434"/>
    </source>
</evidence>
<keyword evidence="2" id="KW-1185">Reference proteome</keyword>
<organism evidence="1 2">
    <name type="scientific">Penicillium alfredii</name>
    <dbReference type="NCBI Taxonomy" id="1506179"/>
    <lineage>
        <taxon>Eukaryota</taxon>
        <taxon>Fungi</taxon>
        <taxon>Dikarya</taxon>
        <taxon>Ascomycota</taxon>
        <taxon>Pezizomycotina</taxon>
        <taxon>Eurotiomycetes</taxon>
        <taxon>Eurotiomycetidae</taxon>
        <taxon>Eurotiales</taxon>
        <taxon>Aspergillaceae</taxon>
        <taxon>Penicillium</taxon>
    </lineage>
</organism>
<gene>
    <name evidence="1" type="ORF">NUU61_001282</name>
</gene>
<comment type="caution">
    <text evidence="1">The sequence shown here is derived from an EMBL/GenBank/DDBJ whole genome shotgun (WGS) entry which is preliminary data.</text>
</comment>
<sequence>MAGGDQDDRTKQHSEMPIGLKDICEKIHKVAEDVRVLGRFGGKRASTLVSNAVRIMTSEQTERPFQVYQNFLCDVRTASGPLGRNMVVLCSATIGKTKAVTLNERDRITLVRYIATTSIRLDSEHLSSLAAQYNIPKVLQETVKEGYGDQLQIVLPDPFLQQPYMVIPLEIASQIMRKYMA</sequence>
<reference evidence="1" key="1">
    <citation type="submission" date="2022-11" db="EMBL/GenBank/DDBJ databases">
        <authorList>
            <person name="Petersen C."/>
        </authorList>
    </citation>
    <scope>NUCLEOTIDE SEQUENCE</scope>
    <source>
        <strain evidence="1">IBT 34128</strain>
    </source>
</reference>
<dbReference type="GeneID" id="81391032"/>
<accession>A0A9W9GB95</accession>
<reference evidence="1" key="2">
    <citation type="journal article" date="2023" name="IMA Fungus">
        <title>Comparative genomic study of the Penicillium genus elucidates a diverse pangenome and 15 lateral gene transfer events.</title>
        <authorList>
            <person name="Petersen C."/>
            <person name="Sorensen T."/>
            <person name="Nielsen M.R."/>
            <person name="Sondergaard T.E."/>
            <person name="Sorensen J.L."/>
            <person name="Fitzpatrick D.A."/>
            <person name="Frisvad J.C."/>
            <person name="Nielsen K.L."/>
        </authorList>
    </citation>
    <scope>NUCLEOTIDE SEQUENCE</scope>
    <source>
        <strain evidence="1">IBT 34128</strain>
    </source>
</reference>